<dbReference type="EMBL" id="CP036316">
    <property type="protein sequence ID" value="QDT63658.1"/>
    <property type="molecule type" value="Genomic_DNA"/>
</dbReference>
<gene>
    <name evidence="1" type="ORF">V22_08820</name>
</gene>
<accession>A0A517T5M1</accession>
<keyword evidence="2" id="KW-1185">Reference proteome</keyword>
<sequence length="80" mass="8724">MAADSVEGVHLVITPEGEIHGVDCDANRELVRRIQACVNACDGITTEELEQGIVDDMKNIINQVAPILKKANELPRRESA</sequence>
<protein>
    <submittedName>
        <fullName evidence="1">Uncharacterized protein</fullName>
    </submittedName>
</protein>
<dbReference type="Proteomes" id="UP000319976">
    <property type="component" value="Chromosome"/>
</dbReference>
<reference evidence="1 2" key="1">
    <citation type="submission" date="2019-02" db="EMBL/GenBank/DDBJ databases">
        <title>Deep-cultivation of Planctomycetes and their phenomic and genomic characterization uncovers novel biology.</title>
        <authorList>
            <person name="Wiegand S."/>
            <person name="Jogler M."/>
            <person name="Boedeker C."/>
            <person name="Pinto D."/>
            <person name="Vollmers J."/>
            <person name="Rivas-Marin E."/>
            <person name="Kohn T."/>
            <person name="Peeters S.H."/>
            <person name="Heuer A."/>
            <person name="Rast P."/>
            <person name="Oberbeckmann S."/>
            <person name="Bunk B."/>
            <person name="Jeske O."/>
            <person name="Meyerdierks A."/>
            <person name="Storesund J.E."/>
            <person name="Kallscheuer N."/>
            <person name="Luecker S."/>
            <person name="Lage O.M."/>
            <person name="Pohl T."/>
            <person name="Merkel B.J."/>
            <person name="Hornburger P."/>
            <person name="Mueller R.-W."/>
            <person name="Bruemmer F."/>
            <person name="Labrenz M."/>
            <person name="Spormann A.M."/>
            <person name="Op den Camp H."/>
            <person name="Overmann J."/>
            <person name="Amann R."/>
            <person name="Jetten M.S.M."/>
            <person name="Mascher T."/>
            <person name="Medema M.H."/>
            <person name="Devos D.P."/>
            <person name="Kaster A.-K."/>
            <person name="Ovreas L."/>
            <person name="Rohde M."/>
            <person name="Galperin M.Y."/>
            <person name="Jogler C."/>
        </authorList>
    </citation>
    <scope>NUCLEOTIDE SEQUENCE [LARGE SCALE GENOMIC DNA]</scope>
    <source>
        <strain evidence="1 2">V22</strain>
    </source>
</reference>
<dbReference type="AlphaFoldDB" id="A0A517T5M1"/>
<dbReference type="RefSeq" id="WP_145260149.1">
    <property type="nucleotide sequence ID" value="NZ_CP036316.1"/>
</dbReference>
<evidence type="ECO:0000313" key="1">
    <source>
        <dbReference type="EMBL" id="QDT63658.1"/>
    </source>
</evidence>
<evidence type="ECO:0000313" key="2">
    <source>
        <dbReference type="Proteomes" id="UP000319976"/>
    </source>
</evidence>
<dbReference type="KEGG" id="chya:V22_08820"/>
<name>A0A517T5M1_9PLAN</name>
<proteinExistence type="predicted"/>
<organism evidence="1 2">
    <name type="scientific">Calycomorphotria hydatis</name>
    <dbReference type="NCBI Taxonomy" id="2528027"/>
    <lineage>
        <taxon>Bacteria</taxon>
        <taxon>Pseudomonadati</taxon>
        <taxon>Planctomycetota</taxon>
        <taxon>Planctomycetia</taxon>
        <taxon>Planctomycetales</taxon>
        <taxon>Planctomycetaceae</taxon>
        <taxon>Calycomorphotria</taxon>
    </lineage>
</organism>
<dbReference type="OrthoDB" id="278409at2"/>